<dbReference type="Proteomes" id="UP000049979">
    <property type="component" value="Unassembled WGS sequence"/>
</dbReference>
<dbReference type="InterPro" id="IPR003593">
    <property type="entry name" value="AAA+_ATPase"/>
</dbReference>
<gene>
    <name evidence="6" type="ORF">M72_28971</name>
</gene>
<keyword evidence="2" id="KW-0813">Transport</keyword>
<evidence type="ECO:0000313" key="6">
    <source>
        <dbReference type="EMBL" id="CRL39097.1"/>
    </source>
</evidence>
<dbReference type="InterPro" id="IPR027417">
    <property type="entry name" value="P-loop_NTPase"/>
</dbReference>
<dbReference type="PANTHER" id="PTHR46743">
    <property type="entry name" value="TEICHOIC ACIDS EXPORT ATP-BINDING PROTEIN TAGH"/>
    <property type="match status" value="1"/>
</dbReference>
<evidence type="ECO:0000256" key="2">
    <source>
        <dbReference type="ARBA" id="ARBA00022448"/>
    </source>
</evidence>
<dbReference type="CDD" id="cd03220">
    <property type="entry name" value="ABC_KpsT_Wzt"/>
    <property type="match status" value="1"/>
</dbReference>
<dbReference type="InterPro" id="IPR015860">
    <property type="entry name" value="ABC_transpr_TagH-like"/>
</dbReference>
<organism evidence="6 7">
    <name type="scientific">Roseburia faecis</name>
    <dbReference type="NCBI Taxonomy" id="301302"/>
    <lineage>
        <taxon>Bacteria</taxon>
        <taxon>Bacillati</taxon>
        <taxon>Bacillota</taxon>
        <taxon>Clostridia</taxon>
        <taxon>Lachnospirales</taxon>
        <taxon>Lachnospiraceae</taxon>
        <taxon>Roseburia</taxon>
    </lineage>
</organism>
<dbReference type="PANTHER" id="PTHR46743:SF2">
    <property type="entry name" value="TEICHOIC ACIDS EXPORT ATP-BINDING PROTEIN TAGH"/>
    <property type="match status" value="1"/>
</dbReference>
<dbReference type="Gene3D" id="3.40.50.300">
    <property type="entry name" value="P-loop containing nucleotide triphosphate hydrolases"/>
    <property type="match status" value="1"/>
</dbReference>
<protein>
    <submittedName>
        <fullName evidence="6">ABC-type polysaccharide/polyol phosphate transport system, ATPase component</fullName>
    </submittedName>
</protein>
<dbReference type="SMART" id="SM00382">
    <property type="entry name" value="AAA"/>
    <property type="match status" value="1"/>
</dbReference>
<evidence type="ECO:0000256" key="3">
    <source>
        <dbReference type="ARBA" id="ARBA00022741"/>
    </source>
</evidence>
<dbReference type="Pfam" id="PF00005">
    <property type="entry name" value="ABC_tran"/>
    <property type="match status" value="1"/>
</dbReference>
<keyword evidence="3" id="KW-0547">Nucleotide-binding</keyword>
<keyword evidence="4" id="KW-0067">ATP-binding</keyword>
<dbReference type="AlphaFoldDB" id="A0A0M6WNT6"/>
<name>A0A0M6WNT6_9FIRM</name>
<keyword evidence="7" id="KW-1185">Reference proteome</keyword>
<dbReference type="GO" id="GO:0005524">
    <property type="term" value="F:ATP binding"/>
    <property type="evidence" value="ECO:0007669"/>
    <property type="project" value="UniProtKB-KW"/>
</dbReference>
<dbReference type="RefSeq" id="WP_176694777.1">
    <property type="nucleotide sequence ID" value="NZ_CP173697.1"/>
</dbReference>
<proteinExistence type="inferred from homology"/>
<dbReference type="InterPro" id="IPR003439">
    <property type="entry name" value="ABC_transporter-like_ATP-bd"/>
</dbReference>
<reference evidence="7" key="1">
    <citation type="submission" date="2015-05" db="EMBL/GenBank/DDBJ databases">
        <authorList>
            <consortium name="Pathogen Informatics"/>
        </authorList>
    </citation>
    <scope>NUCLEOTIDE SEQUENCE [LARGE SCALE GENOMIC DNA]</scope>
    <source>
        <strain evidence="7">M72</strain>
    </source>
</reference>
<dbReference type="InterPro" id="IPR050683">
    <property type="entry name" value="Bact_Polysacc_Export_ATP-bd"/>
</dbReference>
<dbReference type="EMBL" id="CVRR01000020">
    <property type="protein sequence ID" value="CRL39097.1"/>
    <property type="molecule type" value="Genomic_DNA"/>
</dbReference>
<evidence type="ECO:0000259" key="5">
    <source>
        <dbReference type="PROSITE" id="PS50893"/>
    </source>
</evidence>
<dbReference type="GO" id="GO:0016020">
    <property type="term" value="C:membrane"/>
    <property type="evidence" value="ECO:0007669"/>
    <property type="project" value="InterPro"/>
</dbReference>
<comment type="similarity">
    <text evidence="1">Belongs to the ABC transporter superfamily.</text>
</comment>
<evidence type="ECO:0000256" key="4">
    <source>
        <dbReference type="ARBA" id="ARBA00022840"/>
    </source>
</evidence>
<evidence type="ECO:0000256" key="1">
    <source>
        <dbReference type="ARBA" id="ARBA00005417"/>
    </source>
</evidence>
<dbReference type="PROSITE" id="PS50893">
    <property type="entry name" value="ABC_TRANSPORTER_2"/>
    <property type="match status" value="1"/>
</dbReference>
<feature type="domain" description="ABC transporter" evidence="5">
    <location>
        <begin position="28"/>
        <end position="244"/>
    </location>
</feature>
<dbReference type="GO" id="GO:0016887">
    <property type="term" value="F:ATP hydrolysis activity"/>
    <property type="evidence" value="ECO:0007669"/>
    <property type="project" value="InterPro"/>
</dbReference>
<dbReference type="GO" id="GO:0140359">
    <property type="term" value="F:ABC-type transporter activity"/>
    <property type="evidence" value="ECO:0007669"/>
    <property type="project" value="InterPro"/>
</dbReference>
<accession>A0A0M6WNT6</accession>
<sequence>MPIVSVKNISLKFKMEQNRANSLKEFCVRWLKRDLKSEDFWALTDVSFDVEKGDVIGIIGHNGAGKSTLLKVISGIMKPTKGTIEAYGNIVPMLELGSGFDMELSGRENIYLNGAILGYSEEFLNEKYDEIVTFSELGNFIEAPLRTYSSGMLARLAFSVACIVEPEILIVDEILSVGDADFQEKSRARMMDLMTGGTTVFFVSHSLKQIREMCNKVVWLEHGKIQAIGKTEEICNMYEGAKHE</sequence>
<dbReference type="SUPFAM" id="SSF52540">
    <property type="entry name" value="P-loop containing nucleoside triphosphate hydrolases"/>
    <property type="match status" value="1"/>
</dbReference>
<evidence type="ECO:0000313" key="7">
    <source>
        <dbReference type="Proteomes" id="UP000049979"/>
    </source>
</evidence>